<sequence>MSNEIDFSADVVSMTPYQTSSGDVVNFAFMGPKVSHFLDASGQVSQAKIDIVKLGSVTMTKSAVQEFHEALTSLINERGWKK</sequence>
<protein>
    <submittedName>
        <fullName evidence="1">Uncharacterized protein</fullName>
    </submittedName>
</protein>
<reference evidence="1 2" key="1">
    <citation type="submission" date="2018-06" db="EMBL/GenBank/DDBJ databases">
        <title>Carbapenemase-producing Enterobacteriaceae present in wastewater treatment plant effluent and nearby surface waters in the US.</title>
        <authorList>
            <person name="Mathys D.A."/>
            <person name="Mollenkopf D.F."/>
            <person name="Feicht S.M."/>
            <person name="Adams R.J."/>
            <person name="Albers A.L."/>
            <person name="Stuever D.M."/>
            <person name="Daniels J.B."/>
            <person name="Wittum T.E."/>
        </authorList>
    </citation>
    <scope>NUCLEOTIDE SEQUENCE [LARGE SCALE GENOMIC DNA]</scope>
    <source>
        <strain evidence="1 2">GEO_47_Down_B</strain>
    </source>
</reference>
<proteinExistence type="predicted"/>
<gene>
    <name evidence="1" type="ORF">DN603_25725</name>
</gene>
<organism evidence="1 2">
    <name type="scientific">Raoultella planticola</name>
    <name type="common">Klebsiella planticola</name>
    <dbReference type="NCBI Taxonomy" id="575"/>
    <lineage>
        <taxon>Bacteria</taxon>
        <taxon>Pseudomonadati</taxon>
        <taxon>Pseudomonadota</taxon>
        <taxon>Gammaproteobacteria</taxon>
        <taxon>Enterobacterales</taxon>
        <taxon>Enterobacteriaceae</taxon>
        <taxon>Klebsiella/Raoultella group</taxon>
        <taxon>Raoultella</taxon>
    </lineage>
</organism>
<evidence type="ECO:0000313" key="2">
    <source>
        <dbReference type="Proteomes" id="UP000288843"/>
    </source>
</evidence>
<comment type="caution">
    <text evidence="1">The sequence shown here is derived from an EMBL/GenBank/DDBJ whole genome shotgun (WGS) entry which is preliminary data.</text>
</comment>
<accession>A0A443VFR9</accession>
<name>A0A443VFR9_RAOPL</name>
<evidence type="ECO:0000313" key="1">
    <source>
        <dbReference type="EMBL" id="RWT16794.1"/>
    </source>
</evidence>
<dbReference type="AlphaFoldDB" id="A0A443VFR9"/>
<dbReference type="EMBL" id="QKOX01000038">
    <property type="protein sequence ID" value="RWT16794.1"/>
    <property type="molecule type" value="Genomic_DNA"/>
</dbReference>
<dbReference type="Proteomes" id="UP000288843">
    <property type="component" value="Unassembled WGS sequence"/>
</dbReference>